<reference evidence="6 7" key="1">
    <citation type="journal article" date="2018" name="Plant J.">
        <title>Genome sequences of Chlorella sorokiniana UTEX 1602 and Micractinium conductrix SAG 241.80: implications to maltose excretion by a green alga.</title>
        <authorList>
            <person name="Arriola M.B."/>
            <person name="Velmurugan N."/>
            <person name="Zhang Y."/>
            <person name="Plunkett M.H."/>
            <person name="Hondzo H."/>
            <person name="Barney B.M."/>
        </authorList>
    </citation>
    <scope>NUCLEOTIDE SEQUENCE [LARGE SCALE GENOMIC DNA]</scope>
    <source>
        <strain evidence="7">UTEX 1602</strain>
    </source>
</reference>
<evidence type="ECO:0000259" key="5">
    <source>
        <dbReference type="SMART" id="SM00709"/>
    </source>
</evidence>
<dbReference type="SMART" id="SM00709">
    <property type="entry name" value="Zpr1"/>
    <property type="match status" value="2"/>
</dbReference>
<dbReference type="STRING" id="3076.A0A2P6TYR8"/>
<evidence type="ECO:0000256" key="3">
    <source>
        <dbReference type="ARBA" id="ARBA00022771"/>
    </source>
</evidence>
<dbReference type="InterPro" id="IPR004457">
    <property type="entry name" value="Znf_ZPR1"/>
</dbReference>
<dbReference type="AlphaFoldDB" id="A0A2P6TYR8"/>
<evidence type="ECO:0000256" key="2">
    <source>
        <dbReference type="ARBA" id="ARBA00022723"/>
    </source>
</evidence>
<dbReference type="InterPro" id="IPR056180">
    <property type="entry name" value="ZPR1_jr_dom"/>
</dbReference>
<name>A0A2P6TYR8_CHLSO</name>
<evidence type="ECO:0000313" key="6">
    <source>
        <dbReference type="EMBL" id="PRW59216.1"/>
    </source>
</evidence>
<dbReference type="Pfam" id="PF03367">
    <property type="entry name" value="Zn_ribbon_ZPR1"/>
    <property type="match status" value="1"/>
</dbReference>
<dbReference type="InterPro" id="IPR040141">
    <property type="entry name" value="ZPR1"/>
</dbReference>
<proteinExistence type="inferred from homology"/>
<dbReference type="InterPro" id="IPR042451">
    <property type="entry name" value="ZPR1_A/B_dom"/>
</dbReference>
<comment type="caution">
    <text evidence="6">The sequence shown here is derived from an EMBL/GenBank/DDBJ whole genome shotgun (WGS) entry which is preliminary data.</text>
</comment>
<dbReference type="InterPro" id="IPR042452">
    <property type="entry name" value="ZPR1_Znf1/2"/>
</dbReference>
<keyword evidence="7" id="KW-1185">Reference proteome</keyword>
<sequence length="444" mass="46321">MAGAERADSSSEGGEVNDGFCPECYGIGRGKLEKRDVPGFREIIVRAFECEDCGFKADEVQLAGQYDSQGVRLRLAVPLGDAATLGRQVLKSDTATISVPELEFEIGAGSYVPFAGDLTTVADVLMQACKNLNMNQAERRAADADTAGKIDAFIQELEEYAAGKHAFTFEVEDPAGNSFIGGSDGGPANAASGDPQLTVERFARTPAQESRMGLAMPDEFLPYDGAGEAVAAPASAPGRLILRVEAVGGFTAVARQPVDVFIHNSFIVSTACSSCSARAVEVRSSGGVSAQGSRLRLRVEQPADLERAVLQSASASIAVPELELALSTGSNAGMATNVGQLIGNLAEQLGSNPALAPGGTEHAEGAEEERAEWASFLASLRAFAKLEQPWTLELTDPLDSSFIAAPAGAAEGQNPRLTRVMYDRPPDENEHFGLAAGGAAAPIA</sequence>
<dbReference type="OrthoDB" id="308464at2759"/>
<dbReference type="Gene3D" id="2.20.25.420">
    <property type="entry name" value="ZPR1, zinc finger domain"/>
    <property type="match status" value="1"/>
</dbReference>
<dbReference type="PANTHER" id="PTHR10876">
    <property type="entry name" value="ZINC FINGER PROTEIN ZPR1"/>
    <property type="match status" value="1"/>
</dbReference>
<accession>A0A2P6TYR8</accession>
<feature type="domain" description="Zinc finger ZPR1-type" evidence="5">
    <location>
        <begin position="270"/>
        <end position="405"/>
    </location>
</feature>
<organism evidence="6 7">
    <name type="scientific">Chlorella sorokiniana</name>
    <name type="common">Freshwater green alga</name>
    <dbReference type="NCBI Taxonomy" id="3076"/>
    <lineage>
        <taxon>Eukaryota</taxon>
        <taxon>Viridiplantae</taxon>
        <taxon>Chlorophyta</taxon>
        <taxon>core chlorophytes</taxon>
        <taxon>Trebouxiophyceae</taxon>
        <taxon>Chlorellales</taxon>
        <taxon>Chlorellaceae</taxon>
        <taxon>Chlorella clade</taxon>
        <taxon>Chlorella</taxon>
    </lineage>
</organism>
<dbReference type="GO" id="GO:0005634">
    <property type="term" value="C:nucleus"/>
    <property type="evidence" value="ECO:0007669"/>
    <property type="project" value="TreeGrafter"/>
</dbReference>
<keyword evidence="4" id="KW-0862">Zinc</keyword>
<dbReference type="Pfam" id="PF22794">
    <property type="entry name" value="jr-ZPR1"/>
    <property type="match status" value="2"/>
</dbReference>
<dbReference type="Gene3D" id="2.60.120.1040">
    <property type="entry name" value="ZPR1, A/B domain"/>
    <property type="match status" value="2"/>
</dbReference>
<evidence type="ECO:0000313" key="7">
    <source>
        <dbReference type="Proteomes" id="UP000239899"/>
    </source>
</evidence>
<evidence type="ECO:0000256" key="4">
    <source>
        <dbReference type="ARBA" id="ARBA00022833"/>
    </source>
</evidence>
<comment type="similarity">
    <text evidence="1">Belongs to the ZPR1 family.</text>
</comment>
<dbReference type="GO" id="GO:0008270">
    <property type="term" value="F:zinc ion binding"/>
    <property type="evidence" value="ECO:0007669"/>
    <property type="project" value="UniProtKB-KW"/>
</dbReference>
<gene>
    <name evidence="6" type="ORF">C2E21_2335</name>
</gene>
<dbReference type="EMBL" id="LHPG02000004">
    <property type="protein sequence ID" value="PRW59216.1"/>
    <property type="molecule type" value="Genomic_DNA"/>
</dbReference>
<feature type="domain" description="Zinc finger ZPR1-type" evidence="5">
    <location>
        <begin position="19"/>
        <end position="182"/>
    </location>
</feature>
<dbReference type="NCBIfam" id="TIGR00310">
    <property type="entry name" value="ZPR1_znf"/>
    <property type="match status" value="1"/>
</dbReference>
<evidence type="ECO:0000256" key="1">
    <source>
        <dbReference type="ARBA" id="ARBA00008354"/>
    </source>
</evidence>
<keyword evidence="3" id="KW-0863">Zinc-finger</keyword>
<dbReference type="Proteomes" id="UP000239899">
    <property type="component" value="Unassembled WGS sequence"/>
</dbReference>
<dbReference type="PANTHER" id="PTHR10876:SF0">
    <property type="entry name" value="ZINC FINGER PROTEIN ZPR1"/>
    <property type="match status" value="1"/>
</dbReference>
<protein>
    <submittedName>
        <fullName evidence="6">Zinc finger ZPR1-like</fullName>
    </submittedName>
</protein>
<keyword evidence="2" id="KW-0479">Metal-binding</keyword>